<accession>A0A9P0F5G3</accession>
<organism evidence="2 3">
    <name type="scientific">Bemisia tabaci</name>
    <name type="common">Sweetpotato whitefly</name>
    <name type="synonym">Aleurodes tabaci</name>
    <dbReference type="NCBI Taxonomy" id="7038"/>
    <lineage>
        <taxon>Eukaryota</taxon>
        <taxon>Metazoa</taxon>
        <taxon>Ecdysozoa</taxon>
        <taxon>Arthropoda</taxon>
        <taxon>Hexapoda</taxon>
        <taxon>Insecta</taxon>
        <taxon>Pterygota</taxon>
        <taxon>Neoptera</taxon>
        <taxon>Paraneoptera</taxon>
        <taxon>Hemiptera</taxon>
        <taxon>Sternorrhyncha</taxon>
        <taxon>Aleyrodoidea</taxon>
        <taxon>Aleyrodidae</taxon>
        <taxon>Aleyrodinae</taxon>
        <taxon>Bemisia</taxon>
    </lineage>
</organism>
<evidence type="ECO:0000313" key="3">
    <source>
        <dbReference type="Proteomes" id="UP001152759"/>
    </source>
</evidence>
<dbReference type="InterPro" id="IPR004119">
    <property type="entry name" value="EcKL"/>
</dbReference>
<dbReference type="Proteomes" id="UP001152759">
    <property type="component" value="Chromosome 4"/>
</dbReference>
<evidence type="ECO:0000259" key="1">
    <source>
        <dbReference type="SMART" id="SM00587"/>
    </source>
</evidence>
<evidence type="ECO:0000313" key="2">
    <source>
        <dbReference type="EMBL" id="CAH0388871.1"/>
    </source>
</evidence>
<dbReference type="InterPro" id="IPR015897">
    <property type="entry name" value="CHK_kinase-like"/>
</dbReference>
<feature type="domain" description="CHK kinase-like" evidence="1">
    <location>
        <begin position="134"/>
        <end position="329"/>
    </location>
</feature>
<name>A0A9P0F5G3_BEMTA</name>
<dbReference type="EMBL" id="OU963865">
    <property type="protein sequence ID" value="CAH0388871.1"/>
    <property type="molecule type" value="Genomic_DNA"/>
</dbReference>
<dbReference type="SMART" id="SM00587">
    <property type="entry name" value="CHK"/>
    <property type="match status" value="1"/>
</dbReference>
<dbReference type="SUPFAM" id="SSF56112">
    <property type="entry name" value="Protein kinase-like (PK-like)"/>
    <property type="match status" value="1"/>
</dbReference>
<keyword evidence="3" id="KW-1185">Reference proteome</keyword>
<dbReference type="PANTHER" id="PTHR11012:SF8">
    <property type="entry name" value="JUVENILE HORMONE-INDUCIBLE PROTEIN 26"/>
    <property type="match status" value="1"/>
</dbReference>
<dbReference type="InterPro" id="IPR011009">
    <property type="entry name" value="Kinase-like_dom_sf"/>
</dbReference>
<dbReference type="Gene3D" id="3.90.1200.10">
    <property type="match status" value="1"/>
</dbReference>
<gene>
    <name evidence="2" type="ORF">BEMITA_LOCUS7756</name>
</gene>
<dbReference type="Pfam" id="PF02958">
    <property type="entry name" value="EcKL"/>
    <property type="match status" value="1"/>
</dbReference>
<proteinExistence type="predicted"/>
<dbReference type="AlphaFoldDB" id="A0A9P0F5G3"/>
<reference evidence="2" key="1">
    <citation type="submission" date="2021-12" db="EMBL/GenBank/DDBJ databases">
        <authorList>
            <person name="King R."/>
        </authorList>
    </citation>
    <scope>NUCLEOTIDE SEQUENCE</scope>
</reference>
<sequence length="434" mass="50521">MSVLEKLTTEIFPKLAAEGKFGRNILRFVKFKPDEKFQAVDHFASSIYFGDVILATKNRKYVSQSVVIKAQTGGKLNEIADKLSYNLQLYNEVLFYTEILPLLRRCDPDDTVTKLFPKCFYAHAVKDDPASGILVFENLQKQGFRLSPWKTFNDFKHIELTLTWLGKFHALSLVCKKNYPEKFRSVINKILEPHWTEKRLKNPDDFFKENCKRGILPLRDDPNYNHKVDDLLALVENVDPAVAKMISPIEPLAVITHGDFNRNNIFYKYDSNNEPCEVKFIDWVTIRYASPVIDLTYYLFINSSPAVQAEHWVDILTIYHSAVTSNPYLDPEFQLCFIELQIDIRRRGFFGYVWASWYLPMMMSLESEANDDWFKLTVDELIKCRLAAGGEKATMLVTQLVRHMIDLNFDFKYVFESEVNKIEPLKIMRALNLV</sequence>
<protein>
    <recommendedName>
        <fullName evidence="1">CHK kinase-like domain-containing protein</fullName>
    </recommendedName>
</protein>
<dbReference type="PANTHER" id="PTHR11012">
    <property type="entry name" value="PROTEIN KINASE-LIKE DOMAIN-CONTAINING"/>
    <property type="match status" value="1"/>
</dbReference>